<protein>
    <submittedName>
        <fullName evidence="2">Uncharacterized protein</fullName>
    </submittedName>
</protein>
<sequence length="172" mass="19002">MNPTPSYLSPVKDGRRILGEKTPNACLSPRHATSPSKRSRIDTLSSPKKLLPSPLFAGQKRSIDQVHSDVSLSKPSDAVSRDPRTDSQPVPAPDDARSQIPPQEEVRPHQQPDAMDTQTPSDQQPQQQQHDSTDTHPPKARDARTVPEDPETRKLFIQEVSYLPCPATATPH</sequence>
<organism evidence="2 3">
    <name type="scientific">Aspergillus terreus (strain NIH 2624 / FGSC A1156)</name>
    <dbReference type="NCBI Taxonomy" id="341663"/>
    <lineage>
        <taxon>Eukaryota</taxon>
        <taxon>Fungi</taxon>
        <taxon>Dikarya</taxon>
        <taxon>Ascomycota</taxon>
        <taxon>Pezizomycotina</taxon>
        <taxon>Eurotiomycetes</taxon>
        <taxon>Eurotiomycetidae</taxon>
        <taxon>Eurotiales</taxon>
        <taxon>Aspergillaceae</taxon>
        <taxon>Aspergillus</taxon>
        <taxon>Aspergillus subgen. Circumdati</taxon>
    </lineage>
</organism>
<dbReference type="AlphaFoldDB" id="Q0CNX0"/>
<evidence type="ECO:0000313" key="3">
    <source>
        <dbReference type="Proteomes" id="UP000007963"/>
    </source>
</evidence>
<feature type="compositionally biased region" description="Low complexity" evidence="1">
    <location>
        <begin position="116"/>
        <end position="130"/>
    </location>
</feature>
<dbReference type="OrthoDB" id="5345625at2759"/>
<name>Q0CNX0_ASPTN</name>
<feature type="compositionally biased region" description="Basic and acidic residues" evidence="1">
    <location>
        <begin position="131"/>
        <end position="156"/>
    </location>
</feature>
<feature type="region of interest" description="Disordered" evidence="1">
    <location>
        <begin position="1"/>
        <end position="158"/>
    </location>
</feature>
<evidence type="ECO:0000256" key="1">
    <source>
        <dbReference type="SAM" id="MobiDB-lite"/>
    </source>
</evidence>
<evidence type="ECO:0000313" key="2">
    <source>
        <dbReference type="EMBL" id="EAU35061.1"/>
    </source>
</evidence>
<dbReference type="RefSeq" id="XP_001213792.1">
    <property type="nucleotide sequence ID" value="XM_001213792.1"/>
</dbReference>
<dbReference type="EMBL" id="CH476599">
    <property type="protein sequence ID" value="EAU35061.1"/>
    <property type="molecule type" value="Genomic_DNA"/>
</dbReference>
<reference evidence="3" key="1">
    <citation type="submission" date="2005-09" db="EMBL/GenBank/DDBJ databases">
        <title>Annotation of the Aspergillus terreus NIH2624 genome.</title>
        <authorList>
            <person name="Birren B.W."/>
            <person name="Lander E.S."/>
            <person name="Galagan J.E."/>
            <person name="Nusbaum C."/>
            <person name="Devon K."/>
            <person name="Henn M."/>
            <person name="Ma L.-J."/>
            <person name="Jaffe D.B."/>
            <person name="Butler J."/>
            <person name="Alvarez P."/>
            <person name="Gnerre S."/>
            <person name="Grabherr M."/>
            <person name="Kleber M."/>
            <person name="Mauceli E.W."/>
            <person name="Brockman W."/>
            <person name="Rounsley S."/>
            <person name="Young S.K."/>
            <person name="LaButti K."/>
            <person name="Pushparaj V."/>
            <person name="DeCaprio D."/>
            <person name="Crawford M."/>
            <person name="Koehrsen M."/>
            <person name="Engels R."/>
            <person name="Montgomery P."/>
            <person name="Pearson M."/>
            <person name="Howarth C."/>
            <person name="Larson L."/>
            <person name="Luoma S."/>
            <person name="White J."/>
            <person name="Alvarado L."/>
            <person name="Kodira C.D."/>
            <person name="Zeng Q."/>
            <person name="Oleary S."/>
            <person name="Yandava C."/>
            <person name="Denning D.W."/>
            <person name="Nierman W.C."/>
            <person name="Milne T."/>
            <person name="Madden K."/>
        </authorList>
    </citation>
    <scope>NUCLEOTIDE SEQUENCE [LARGE SCALE GENOMIC DNA]</scope>
    <source>
        <strain evidence="3">NIH 2624 / FGSC A1156</strain>
    </source>
</reference>
<feature type="compositionally biased region" description="Low complexity" evidence="1">
    <location>
        <begin position="44"/>
        <end position="55"/>
    </location>
</feature>
<dbReference type="HOGENOM" id="CLU_1554936_0_0_1"/>
<dbReference type="STRING" id="341663.Q0CNX0"/>
<proteinExistence type="predicted"/>
<dbReference type="GeneID" id="4320275"/>
<gene>
    <name evidence="2" type="ORF">ATEG_04614</name>
</gene>
<accession>Q0CNX0</accession>
<dbReference type="Proteomes" id="UP000007963">
    <property type="component" value="Unassembled WGS sequence"/>
</dbReference>
<dbReference type="VEuPathDB" id="FungiDB:ATEG_04614"/>